<feature type="disulfide bond" evidence="12">
    <location>
        <begin position="584"/>
        <end position="601"/>
    </location>
</feature>
<evidence type="ECO:0000256" key="6">
    <source>
        <dbReference type="ARBA" id="ARBA00022869"/>
    </source>
</evidence>
<feature type="disulfide bond" evidence="12">
    <location>
        <begin position="291"/>
        <end position="303"/>
    </location>
</feature>
<feature type="domain" description="Laminin IV type B" evidence="17">
    <location>
        <begin position="34"/>
        <end position="285"/>
    </location>
</feature>
<evidence type="ECO:0000256" key="1">
    <source>
        <dbReference type="ARBA" id="ARBA00004302"/>
    </source>
</evidence>
<dbReference type="GO" id="GO:0009888">
    <property type="term" value="P:tissue development"/>
    <property type="evidence" value="ECO:0007669"/>
    <property type="project" value="TreeGrafter"/>
</dbReference>
<dbReference type="InterPro" id="IPR056863">
    <property type="entry name" value="LMN_ATRN_NET-like_EGF"/>
</dbReference>
<comment type="caution">
    <text evidence="18">The sequence shown here is derived from an EMBL/GenBank/DDBJ whole genome shotgun (WGS) entry which is preliminary data.</text>
</comment>
<feature type="disulfide bond" evidence="12">
    <location>
        <begin position="78"/>
        <end position="92"/>
    </location>
</feature>
<reference evidence="19" key="1">
    <citation type="submission" date="2024-04" db="EMBL/GenBank/DDBJ databases">
        <title>Salinicola lusitanus LLJ914,a marine bacterium isolated from the Okinawa Trough.</title>
        <authorList>
            <person name="Li J."/>
        </authorList>
    </citation>
    <scope>NUCLEOTIDE SEQUENCE [LARGE SCALE GENOMIC DNA]</scope>
</reference>
<dbReference type="Pfam" id="PF00053">
    <property type="entry name" value="EGF_laminin"/>
    <property type="match status" value="5"/>
</dbReference>
<dbReference type="PRINTS" id="PR00011">
    <property type="entry name" value="EGFLAMININ"/>
</dbReference>
<protein>
    <submittedName>
        <fullName evidence="18">Uncharacterized protein</fullName>
    </submittedName>
</protein>
<dbReference type="InterPro" id="IPR013015">
    <property type="entry name" value="Laminin_IV_B"/>
</dbReference>
<feature type="disulfide bond" evidence="12">
    <location>
        <begin position="356"/>
        <end position="365"/>
    </location>
</feature>
<dbReference type="FunFam" id="2.10.25.10:FF:000101">
    <property type="entry name" value="Laminin subunit beta 1"/>
    <property type="match status" value="1"/>
</dbReference>
<gene>
    <name evidence="18" type="ORF">WMY93_027100</name>
</gene>
<feature type="domain" description="Laminin EGF-like" evidence="16">
    <location>
        <begin position="467"/>
        <end position="518"/>
    </location>
</feature>
<evidence type="ECO:0000256" key="2">
    <source>
        <dbReference type="ARBA" id="ARBA00022525"/>
    </source>
</evidence>
<keyword evidence="9 12" id="KW-1015">Disulfide bond</keyword>
<keyword evidence="5" id="KW-0677">Repeat</keyword>
<evidence type="ECO:0000259" key="16">
    <source>
        <dbReference type="PROSITE" id="PS50027"/>
    </source>
</evidence>
<feature type="domain" description="Laminin EGF-like" evidence="16">
    <location>
        <begin position="43"/>
        <end position="94"/>
    </location>
</feature>
<keyword evidence="2" id="KW-0964">Secreted</keyword>
<evidence type="ECO:0000256" key="10">
    <source>
        <dbReference type="ARBA" id="ARBA00023180"/>
    </source>
</evidence>
<keyword evidence="19" id="KW-1185">Reference proteome</keyword>
<feature type="domain" description="Laminin EGF-like" evidence="16">
    <location>
        <begin position="519"/>
        <end position="581"/>
    </location>
</feature>
<dbReference type="CDD" id="cd00055">
    <property type="entry name" value="EGF_Lam"/>
    <property type="match status" value="6"/>
</dbReference>
<evidence type="ECO:0000256" key="9">
    <source>
        <dbReference type="ARBA" id="ARBA00023157"/>
    </source>
</evidence>
<keyword evidence="10" id="KW-0325">Glycoprotein</keyword>
<evidence type="ECO:0000256" key="13">
    <source>
        <dbReference type="SAM" id="Coils"/>
    </source>
</evidence>
<feature type="disulfide bond" evidence="12">
    <location>
        <begin position="519"/>
        <end position="531"/>
    </location>
</feature>
<dbReference type="InterPro" id="IPR002049">
    <property type="entry name" value="LE_dom"/>
</dbReference>
<dbReference type="InterPro" id="IPR000742">
    <property type="entry name" value="EGF"/>
</dbReference>
<proteinExistence type="predicted"/>
<comment type="caution">
    <text evidence="12">Lacks conserved residue(s) required for the propagation of feature annotation.</text>
</comment>
<evidence type="ECO:0000256" key="8">
    <source>
        <dbReference type="ARBA" id="ARBA00023054"/>
    </source>
</evidence>
<evidence type="ECO:0000259" key="17">
    <source>
        <dbReference type="PROSITE" id="PS51116"/>
    </source>
</evidence>
<feature type="disulfide bond" evidence="12">
    <location>
        <begin position="603"/>
        <end position="612"/>
    </location>
</feature>
<feature type="region of interest" description="Disordered" evidence="14">
    <location>
        <begin position="400"/>
        <end position="427"/>
    </location>
</feature>
<organism evidence="18 19">
    <name type="scientific">Mugilogobius chulae</name>
    <name type="common">yellowstripe goby</name>
    <dbReference type="NCBI Taxonomy" id="88201"/>
    <lineage>
        <taxon>Eukaryota</taxon>
        <taxon>Metazoa</taxon>
        <taxon>Chordata</taxon>
        <taxon>Craniata</taxon>
        <taxon>Vertebrata</taxon>
        <taxon>Euteleostomi</taxon>
        <taxon>Actinopterygii</taxon>
        <taxon>Neopterygii</taxon>
        <taxon>Teleostei</taxon>
        <taxon>Neoteleostei</taxon>
        <taxon>Acanthomorphata</taxon>
        <taxon>Gobiaria</taxon>
        <taxon>Gobiiformes</taxon>
        <taxon>Gobioidei</taxon>
        <taxon>Gobiidae</taxon>
        <taxon>Gobionellinae</taxon>
        <taxon>Mugilogobius</taxon>
    </lineage>
</organism>
<evidence type="ECO:0000256" key="5">
    <source>
        <dbReference type="ARBA" id="ARBA00022737"/>
    </source>
</evidence>
<evidence type="ECO:0000313" key="19">
    <source>
        <dbReference type="Proteomes" id="UP001460270"/>
    </source>
</evidence>
<feature type="disulfide bond" evidence="12">
    <location>
        <begin position="66"/>
        <end position="75"/>
    </location>
</feature>
<feature type="coiled-coil region" evidence="13">
    <location>
        <begin position="745"/>
        <end position="807"/>
    </location>
</feature>
<accession>A0AAW0N3S7</accession>
<dbReference type="Pfam" id="PF21199">
    <property type="entry name" value="LAMININ_IV_B"/>
    <property type="match status" value="1"/>
</dbReference>
<dbReference type="FunFam" id="2.10.25.10:FF:000145">
    <property type="entry name" value="Laminin subunit beta 1"/>
    <property type="match status" value="1"/>
</dbReference>
<dbReference type="Pfam" id="PF24973">
    <property type="entry name" value="EGF_LMN_ATRN"/>
    <property type="match status" value="1"/>
</dbReference>
<keyword evidence="8 13" id="KW-0175">Coiled coil</keyword>
<dbReference type="FunFam" id="2.10.25.10:FF:000130">
    <property type="entry name" value="Laminin subunit beta 1"/>
    <property type="match status" value="1"/>
</dbReference>
<feature type="domain" description="Laminin EGF-like" evidence="16">
    <location>
        <begin position="582"/>
        <end position="629"/>
    </location>
</feature>
<dbReference type="AlphaFoldDB" id="A0AAW0N3S7"/>
<dbReference type="PANTHER" id="PTHR10574">
    <property type="entry name" value="NETRIN/LAMININ-RELATED"/>
    <property type="match status" value="1"/>
</dbReference>
<feature type="disulfide bond" evidence="12">
    <location>
        <begin position="293"/>
        <end position="310"/>
    </location>
</feature>
<evidence type="ECO:0000256" key="7">
    <source>
        <dbReference type="ARBA" id="ARBA00022889"/>
    </source>
</evidence>
<feature type="domain" description="Laminin EGF-like" evidence="16">
    <location>
        <begin position="337"/>
        <end position="388"/>
    </location>
</feature>
<feature type="chain" id="PRO_5043597887" evidence="15">
    <location>
        <begin position="20"/>
        <end position="843"/>
    </location>
</feature>
<dbReference type="PANTHER" id="PTHR10574:SF36">
    <property type="entry name" value="LAMININ SUBUNIT BETA-2"/>
    <property type="match status" value="1"/>
</dbReference>
<keyword evidence="7" id="KW-0130">Cell adhesion</keyword>
<dbReference type="PROSITE" id="PS50027">
    <property type="entry name" value="EGF_LAM_2"/>
    <property type="match status" value="6"/>
</dbReference>
<sequence>MLLSACSLTLCTPVSLCSCQLNPLYSCQPVLLSFKPCLHLSACRCDVRGSVSGRAQCDPVSGDCVCKRLVTGRSCDTCLPEHWALSHDLNGCRSCECDVGGALDNHHMIGRQCSQVESGFFFMALDHLLYEAELSRLGQMPRDWEEVRVTVVRPGAIPTSSPCGNTIPDDDRLLLSLPATARFMVPLKPLCLEKGVSYTLRFEFRRYQDFHGAQDGSGHFILVDSIALMPRHSSMDMFSSGDAGAALRKQSYERYRCHDTARSVVRPVMSEACARLISSMSALIHDGALACGCSQDGSLSPLCDKFSGQCQCRSGAFGPRCDRCQTGHWGFPNCRPCQCNGQADECHQSTGACLNCRGNTGGEHCDRCANGFYGNPVLGQSSGGSCRPCPCPDGPNSGRHLPRPVTKTTGRARSPATANRDIRSRDSTANRVIRVRLKRGGKSPRCDQCAPGHHGNPAAPGGHCEPCQCHNNIDMSDPQSCDRTTGQCLKCLYHTEGRSCDVCRRGYYGDASRRNCRKCTCNSLGTDSSSCGSSDSDSDSASCSCQRSSGQCQCRPNVTGLSCDHCAANHWNLASGRGCESCDCDAGNSYSPTCNEFTGQCQCRSGFGGKTCTDCQENYWGDPRIQCRCDRSTGPLWWCRPWCFRSCVVINALRGFSGTFPNCEPCHLCFGDWDRIRGPCSACYCDLAVQTKSLSSRAHELQTTGLTGPYEKAFRELEEKLALALSIVQARNKTSAAVTLLMELIQELRTQISDTTDSLSRVEAELTVVQDTNTEVSSDLSALEREAREVNLTSEQLQRQLDVLKNSNFLALTARSGERRAFASKHAVLHSPRADLERTIWIK</sequence>
<comment type="subcellular location">
    <subcellularLocation>
        <location evidence="1">Secreted</location>
        <location evidence="1">Extracellular space</location>
        <location evidence="1">Extracellular matrix</location>
        <location evidence="1">Basement membrane</location>
    </subcellularLocation>
</comment>
<dbReference type="FunFam" id="2.10.25.10:FF:000135">
    <property type="entry name" value="Laminin subunit beta 4"/>
    <property type="match status" value="1"/>
</dbReference>
<keyword evidence="6" id="KW-0084">Basement membrane</keyword>
<evidence type="ECO:0000256" key="12">
    <source>
        <dbReference type="PROSITE-ProRule" id="PRU00460"/>
    </source>
</evidence>
<evidence type="ECO:0000256" key="14">
    <source>
        <dbReference type="SAM" id="MobiDB-lite"/>
    </source>
</evidence>
<dbReference type="EMBL" id="JBBPFD010000020">
    <property type="protein sequence ID" value="KAK7883977.1"/>
    <property type="molecule type" value="Genomic_DNA"/>
</dbReference>
<dbReference type="SMART" id="SM00180">
    <property type="entry name" value="EGF_Lam"/>
    <property type="match status" value="6"/>
</dbReference>
<evidence type="ECO:0000256" key="3">
    <source>
        <dbReference type="ARBA" id="ARBA00022530"/>
    </source>
</evidence>
<name>A0AAW0N3S7_9GOBI</name>
<keyword evidence="11 12" id="KW-0424">Laminin EGF-like domain</keyword>
<dbReference type="InterPro" id="IPR050440">
    <property type="entry name" value="Laminin/Netrin_ECM"/>
</dbReference>
<feature type="disulfide bond" evidence="12">
    <location>
        <begin position="312"/>
        <end position="321"/>
    </location>
</feature>
<dbReference type="SMART" id="SM00181">
    <property type="entry name" value="EGF"/>
    <property type="match status" value="5"/>
</dbReference>
<evidence type="ECO:0000256" key="11">
    <source>
        <dbReference type="ARBA" id="ARBA00023292"/>
    </source>
</evidence>
<dbReference type="FunFam" id="2.10.25.10:FF:000011">
    <property type="entry name" value="Cadherin EGF LAG seven-pass G-type receptor"/>
    <property type="match status" value="1"/>
</dbReference>
<dbReference type="PROSITE" id="PS01248">
    <property type="entry name" value="EGF_LAM_1"/>
    <property type="match status" value="5"/>
</dbReference>
<dbReference type="FunFam" id="2.10.25.10:FF:000065">
    <property type="entry name" value="Laminin subunit beta 1"/>
    <property type="match status" value="1"/>
</dbReference>
<dbReference type="SUPFAM" id="SSF57196">
    <property type="entry name" value="EGF/Laminin"/>
    <property type="match status" value="6"/>
</dbReference>
<evidence type="ECO:0000256" key="15">
    <source>
        <dbReference type="SAM" id="SignalP"/>
    </source>
</evidence>
<dbReference type="Proteomes" id="UP001460270">
    <property type="component" value="Unassembled WGS sequence"/>
</dbReference>
<keyword evidence="3" id="KW-0272">Extracellular matrix</keyword>
<evidence type="ECO:0000313" key="18">
    <source>
        <dbReference type="EMBL" id="KAK7883977.1"/>
    </source>
</evidence>
<feature type="domain" description="Laminin EGF-like" evidence="16">
    <location>
        <begin position="291"/>
        <end position="336"/>
    </location>
</feature>
<keyword evidence="4 15" id="KW-0732">Signal</keyword>
<feature type="disulfide bond" evidence="12">
    <location>
        <begin position="554"/>
        <end position="563"/>
    </location>
</feature>
<dbReference type="GO" id="GO:0009887">
    <property type="term" value="P:animal organ morphogenesis"/>
    <property type="evidence" value="ECO:0007669"/>
    <property type="project" value="TreeGrafter"/>
</dbReference>
<feature type="disulfide bond" evidence="12">
    <location>
        <begin position="582"/>
        <end position="594"/>
    </location>
</feature>
<dbReference type="GO" id="GO:0005604">
    <property type="term" value="C:basement membrane"/>
    <property type="evidence" value="ECO:0007669"/>
    <property type="project" value="UniProtKB-SubCell"/>
</dbReference>
<dbReference type="Gene3D" id="2.10.25.10">
    <property type="entry name" value="Laminin"/>
    <property type="match status" value="6"/>
</dbReference>
<dbReference type="GO" id="GO:0007155">
    <property type="term" value="P:cell adhesion"/>
    <property type="evidence" value="ECO:0007669"/>
    <property type="project" value="UniProtKB-KW"/>
</dbReference>
<evidence type="ECO:0000256" key="4">
    <source>
        <dbReference type="ARBA" id="ARBA00022729"/>
    </source>
</evidence>
<feature type="signal peptide" evidence="15">
    <location>
        <begin position="1"/>
        <end position="19"/>
    </location>
</feature>
<dbReference type="PROSITE" id="PS51116">
    <property type="entry name" value="LAMININ_IVB"/>
    <property type="match status" value="1"/>
</dbReference>
<feature type="disulfide bond" evidence="12">
    <location>
        <begin position="491"/>
        <end position="500"/>
    </location>
</feature>